<sequence length="251" mass="26569">MYGDDDSAALLLATSTQPDEGACCQACYANPICIHWDFELGGSRACRLWRDRAANTVSASSLLRVQQNDGRVAGSRNGVSTYVNHPRYYSAAAVSAAAAAAGSFNTAADDNGARWISSMPTAFVPFGNRVAASAWAYTTFYKTFFVPPVGTTAADDDPITATAQPQQQQLMNVTITVIADDEAVVFVNGQQIGQTTGSLVQTALQLTLQAGPRHLLVLQCKGTGGPAVVVAKVVGLEGSLLAYTDHTWMWL</sequence>
<gene>
    <name evidence="1" type="primary">PLEST008285</name>
    <name evidence="1" type="ORF">PLESTB_001747600</name>
</gene>
<reference evidence="1 2" key="1">
    <citation type="journal article" date="2023" name="Commun. Biol.">
        <title>Reorganization of the ancestral sex-determining regions during the evolution of trioecy in Pleodorina starrii.</title>
        <authorList>
            <person name="Takahashi K."/>
            <person name="Suzuki S."/>
            <person name="Kawai-Toyooka H."/>
            <person name="Yamamoto K."/>
            <person name="Hamaji T."/>
            <person name="Ootsuki R."/>
            <person name="Yamaguchi H."/>
            <person name="Kawachi M."/>
            <person name="Higashiyama T."/>
            <person name="Nozaki H."/>
        </authorList>
    </citation>
    <scope>NUCLEOTIDE SEQUENCE [LARGE SCALE GENOMIC DNA]</scope>
    <source>
        <strain evidence="1 2">NIES-4479</strain>
    </source>
</reference>
<dbReference type="Gene3D" id="3.50.4.10">
    <property type="entry name" value="Hepatocyte Growth Factor"/>
    <property type="match status" value="1"/>
</dbReference>
<dbReference type="Proteomes" id="UP001165080">
    <property type="component" value="Unassembled WGS sequence"/>
</dbReference>
<organism evidence="1 2">
    <name type="scientific">Pleodorina starrii</name>
    <dbReference type="NCBI Taxonomy" id="330485"/>
    <lineage>
        <taxon>Eukaryota</taxon>
        <taxon>Viridiplantae</taxon>
        <taxon>Chlorophyta</taxon>
        <taxon>core chlorophytes</taxon>
        <taxon>Chlorophyceae</taxon>
        <taxon>CS clade</taxon>
        <taxon>Chlamydomonadales</taxon>
        <taxon>Volvocaceae</taxon>
        <taxon>Pleodorina</taxon>
    </lineage>
</organism>
<comment type="caution">
    <text evidence="1">The sequence shown here is derived from an EMBL/GenBank/DDBJ whole genome shotgun (WGS) entry which is preliminary data.</text>
</comment>
<proteinExistence type="predicted"/>
<name>A0A9W6F9G3_9CHLO</name>
<dbReference type="EMBL" id="BRXU01000045">
    <property type="protein sequence ID" value="GLC61362.1"/>
    <property type="molecule type" value="Genomic_DNA"/>
</dbReference>
<evidence type="ECO:0000313" key="1">
    <source>
        <dbReference type="EMBL" id="GLC61362.1"/>
    </source>
</evidence>
<dbReference type="AlphaFoldDB" id="A0A9W6F9G3"/>
<keyword evidence="2" id="KW-1185">Reference proteome</keyword>
<accession>A0A9W6F9G3</accession>
<protein>
    <submittedName>
        <fullName evidence="1">Uncharacterized protein</fullName>
    </submittedName>
</protein>
<evidence type="ECO:0000313" key="2">
    <source>
        <dbReference type="Proteomes" id="UP001165080"/>
    </source>
</evidence>